<dbReference type="GO" id="GO:0015035">
    <property type="term" value="F:protein-disulfide reductase activity"/>
    <property type="evidence" value="ECO:0007669"/>
    <property type="project" value="InterPro"/>
</dbReference>
<protein>
    <recommendedName>
        <fullName evidence="3">Thiol-disulfide oxidoreductase DCC</fullName>
    </recommendedName>
</protein>
<proteinExistence type="predicted"/>
<dbReference type="PANTHER" id="PTHR33639">
    <property type="entry name" value="THIOL-DISULFIDE OXIDOREDUCTASE DCC"/>
    <property type="match status" value="1"/>
</dbReference>
<dbReference type="AlphaFoldDB" id="A0A399E4W0"/>
<evidence type="ECO:0000313" key="2">
    <source>
        <dbReference type="Proteomes" id="UP000266089"/>
    </source>
</evidence>
<name>A0A399E4W0_9DEIN</name>
<dbReference type="EMBL" id="QWKX01000022">
    <property type="protein sequence ID" value="RIH77770.1"/>
    <property type="molecule type" value="Genomic_DNA"/>
</dbReference>
<dbReference type="RefSeq" id="WP_119361600.1">
    <property type="nucleotide sequence ID" value="NZ_JBHSXZ010000022.1"/>
</dbReference>
<sequence>MKTVVLFDGVCNLCHRTVQFILRHDKSQRFVFASQQSEVGQQLLRRYGIPTETALADSVVVVEEGRVWLESDAALHILYRLGGVWRIPALLRWVPKGLRDWVYRLIAKNRYRLFGRLERCMMPTPELKKRFLDAL</sequence>
<dbReference type="Proteomes" id="UP000266089">
    <property type="component" value="Unassembled WGS sequence"/>
</dbReference>
<reference evidence="1 2" key="1">
    <citation type="submission" date="2018-08" db="EMBL/GenBank/DDBJ databases">
        <title>Meiothermus cateniformans JCM 15151 genome sequencing project.</title>
        <authorList>
            <person name="Da Costa M.S."/>
            <person name="Albuquerque L."/>
            <person name="Raposo P."/>
            <person name="Froufe H.J.C."/>
            <person name="Barroso C.S."/>
            <person name="Egas C."/>
        </authorList>
    </citation>
    <scope>NUCLEOTIDE SEQUENCE [LARGE SCALE GENOMIC DNA]</scope>
    <source>
        <strain evidence="1 2">JCM 15151</strain>
    </source>
</reference>
<accession>A0A399E4W0</accession>
<dbReference type="OrthoDB" id="9785438at2"/>
<dbReference type="InterPro" id="IPR052927">
    <property type="entry name" value="DCC_oxidoreductase"/>
</dbReference>
<dbReference type="PANTHER" id="PTHR33639:SF2">
    <property type="entry name" value="DUF393 DOMAIN-CONTAINING PROTEIN"/>
    <property type="match status" value="1"/>
</dbReference>
<organism evidence="1 2">
    <name type="scientific">Meiothermus taiwanensis</name>
    <dbReference type="NCBI Taxonomy" id="172827"/>
    <lineage>
        <taxon>Bacteria</taxon>
        <taxon>Thermotogati</taxon>
        <taxon>Deinococcota</taxon>
        <taxon>Deinococci</taxon>
        <taxon>Thermales</taxon>
        <taxon>Thermaceae</taxon>
        <taxon>Meiothermus</taxon>
    </lineage>
</organism>
<dbReference type="InterPro" id="IPR007263">
    <property type="entry name" value="DCC1-like"/>
</dbReference>
<comment type="caution">
    <text evidence="1">The sequence shown here is derived from an EMBL/GenBank/DDBJ whole genome shotgun (WGS) entry which is preliminary data.</text>
</comment>
<evidence type="ECO:0000313" key="1">
    <source>
        <dbReference type="EMBL" id="RIH77770.1"/>
    </source>
</evidence>
<evidence type="ECO:0008006" key="3">
    <source>
        <dbReference type="Google" id="ProtNLM"/>
    </source>
</evidence>
<gene>
    <name evidence="1" type="ORF">Mcate_01149</name>
</gene>
<dbReference type="Pfam" id="PF04134">
    <property type="entry name" value="DCC1-like"/>
    <property type="match status" value="1"/>
</dbReference>